<dbReference type="Gene3D" id="3.90.550.10">
    <property type="entry name" value="Spore Coat Polysaccharide Biosynthesis Protein SpsA, Chain A"/>
    <property type="match status" value="1"/>
</dbReference>
<name>A0A0F9P3H5_9ZZZZ</name>
<dbReference type="InterPro" id="IPR001173">
    <property type="entry name" value="Glyco_trans_2-like"/>
</dbReference>
<protein>
    <recommendedName>
        <fullName evidence="1">Glycosyltransferase 2-like domain-containing protein</fullName>
    </recommendedName>
</protein>
<feature type="domain" description="Glycosyltransferase 2-like" evidence="1">
    <location>
        <begin position="6"/>
        <end position="129"/>
    </location>
</feature>
<dbReference type="AlphaFoldDB" id="A0A0F9P3H5"/>
<comment type="caution">
    <text evidence="2">The sequence shown here is derived from an EMBL/GenBank/DDBJ whole genome shotgun (WGS) entry which is preliminary data.</text>
</comment>
<dbReference type="SUPFAM" id="SSF53448">
    <property type="entry name" value="Nucleotide-diphospho-sugar transferases"/>
    <property type="match status" value="1"/>
</dbReference>
<dbReference type="EMBL" id="LAZR01005980">
    <property type="protein sequence ID" value="KKM95640.1"/>
    <property type="molecule type" value="Genomic_DNA"/>
</dbReference>
<gene>
    <name evidence="2" type="ORF">LCGC14_1186110</name>
</gene>
<evidence type="ECO:0000259" key="1">
    <source>
        <dbReference type="Pfam" id="PF00535"/>
    </source>
</evidence>
<dbReference type="InterPro" id="IPR029044">
    <property type="entry name" value="Nucleotide-diphossugar_trans"/>
</dbReference>
<reference evidence="2" key="1">
    <citation type="journal article" date="2015" name="Nature">
        <title>Complex archaea that bridge the gap between prokaryotes and eukaryotes.</title>
        <authorList>
            <person name="Spang A."/>
            <person name="Saw J.H."/>
            <person name="Jorgensen S.L."/>
            <person name="Zaremba-Niedzwiedzka K."/>
            <person name="Martijn J."/>
            <person name="Lind A.E."/>
            <person name="van Eijk R."/>
            <person name="Schleper C."/>
            <person name="Guy L."/>
            <person name="Ettema T.J."/>
        </authorList>
    </citation>
    <scope>NUCLEOTIDE SEQUENCE</scope>
</reference>
<dbReference type="Pfam" id="PF00535">
    <property type="entry name" value="Glycos_transf_2"/>
    <property type="match status" value="1"/>
</dbReference>
<evidence type="ECO:0000313" key="2">
    <source>
        <dbReference type="EMBL" id="KKM95640.1"/>
    </source>
</evidence>
<organism evidence="2">
    <name type="scientific">marine sediment metagenome</name>
    <dbReference type="NCBI Taxonomy" id="412755"/>
    <lineage>
        <taxon>unclassified sequences</taxon>
        <taxon>metagenomes</taxon>
        <taxon>ecological metagenomes</taxon>
    </lineage>
</organism>
<sequence length="277" mass="32434">MVILITVCIVNYNSSDFIINTLYCLEKLTKCKYKVIIRDNNSKIKDFLNLKKKIRKISNVQLYRVENFDYKGSLSHGIALNDLIGRIDTKYGVFLDADCTFLHKNWDEILINELDNDHPIIGTQASKYPNHKKFADFPFMYAILFDVNIFKRLGINFKPIDIKKGKDTGYQMRERYLSNGFKGKILIFKNTREYKSGPFHRYICGEYYLEGYEEIFACHFGRGSTLGKNKYLNTSKKKYYKLPLIGSHLLKLKGKREKNGWIKICRIIVNKKPKSSL</sequence>
<proteinExistence type="predicted"/>
<accession>A0A0F9P3H5</accession>